<feature type="domain" description="Nudix hydrolase" evidence="7">
    <location>
        <begin position="20"/>
        <end position="158"/>
    </location>
</feature>
<dbReference type="Pfam" id="PF00293">
    <property type="entry name" value="NUDIX"/>
    <property type="match status" value="1"/>
</dbReference>
<dbReference type="EMBL" id="LS483487">
    <property type="protein sequence ID" value="SQJ10607.1"/>
    <property type="molecule type" value="Genomic_DNA"/>
</dbReference>
<keyword evidence="4 8" id="KW-0378">Hydrolase</keyword>
<evidence type="ECO:0000256" key="4">
    <source>
        <dbReference type="ARBA" id="ARBA00022801"/>
    </source>
</evidence>
<name>A0AAX1TSN6_9FUSO</name>
<keyword evidence="5" id="KW-0460">Magnesium</keyword>
<evidence type="ECO:0000259" key="7">
    <source>
        <dbReference type="PROSITE" id="PS51462"/>
    </source>
</evidence>
<dbReference type="PANTHER" id="PTHR12992">
    <property type="entry name" value="NUDIX HYDROLASE"/>
    <property type="match status" value="1"/>
</dbReference>
<dbReference type="Gene3D" id="3.90.79.10">
    <property type="entry name" value="Nucleoside Triphosphate Pyrophosphohydrolase"/>
    <property type="match status" value="1"/>
</dbReference>
<dbReference type="InterPro" id="IPR045121">
    <property type="entry name" value="CoAse"/>
</dbReference>
<reference evidence="8 9" key="1">
    <citation type="submission" date="2018-06" db="EMBL/GenBank/DDBJ databases">
        <authorList>
            <consortium name="Pathogen Informatics"/>
            <person name="Doyle S."/>
        </authorList>
    </citation>
    <scope>NUCLEOTIDE SEQUENCE [LARGE SCALE GENOMIC DNA]</scope>
    <source>
        <strain evidence="8 9">NCTC12112</strain>
    </source>
</reference>
<dbReference type="InterPro" id="IPR015797">
    <property type="entry name" value="NUDIX_hydrolase-like_dom_sf"/>
</dbReference>
<evidence type="ECO:0000256" key="2">
    <source>
        <dbReference type="ARBA" id="ARBA00001946"/>
    </source>
</evidence>
<comment type="cofactor">
    <cofactor evidence="2">
        <name>Mg(2+)</name>
        <dbReference type="ChEBI" id="CHEBI:18420"/>
    </cofactor>
</comment>
<evidence type="ECO:0000256" key="1">
    <source>
        <dbReference type="ARBA" id="ARBA00001936"/>
    </source>
</evidence>
<evidence type="ECO:0000256" key="5">
    <source>
        <dbReference type="ARBA" id="ARBA00022842"/>
    </source>
</evidence>
<comment type="cofactor">
    <cofactor evidence="1">
        <name>Mn(2+)</name>
        <dbReference type="ChEBI" id="CHEBI:29035"/>
    </cofactor>
</comment>
<dbReference type="AlphaFoldDB" id="A0AAX1TSN6"/>
<evidence type="ECO:0000256" key="6">
    <source>
        <dbReference type="ARBA" id="ARBA00023211"/>
    </source>
</evidence>
<dbReference type="GO" id="GO:0046872">
    <property type="term" value="F:metal ion binding"/>
    <property type="evidence" value="ECO:0007669"/>
    <property type="project" value="UniProtKB-KW"/>
</dbReference>
<keyword evidence="3" id="KW-0479">Metal-binding</keyword>
<dbReference type="KEGG" id="ful:C4N20_02925"/>
<sequence length="211" mass="24424">MREKIVELLKNTNERIIGQDRYVNSAVLIAIAELDKKEYIVLEKRAIEIRQGGEISLPGGKCDKKDKNSEETAIRETIEELGIPREKIEISGKLGILVNPSGMILEVYVGFVRLENREDIKYNKDEVERVIFAPIEFFLKNEPRIEKIGIENVPQFSSEELGLPTRYHGPWQGNPREVYFYNFHGDIVWGMTAEIILDFIKMLRKDMEVVK</sequence>
<dbReference type="RefSeq" id="WP_005981040.1">
    <property type="nucleotide sequence ID" value="NZ_CABKNW010000005.1"/>
</dbReference>
<protein>
    <submittedName>
        <fullName evidence="8">NUDIX hydrolase</fullName>
    </submittedName>
</protein>
<dbReference type="GO" id="GO:0010945">
    <property type="term" value="F:coenzyme A diphosphatase activity"/>
    <property type="evidence" value="ECO:0007669"/>
    <property type="project" value="InterPro"/>
</dbReference>
<organism evidence="8 9">
    <name type="scientific">Fusobacterium ulcerans</name>
    <dbReference type="NCBI Taxonomy" id="861"/>
    <lineage>
        <taxon>Bacteria</taxon>
        <taxon>Fusobacteriati</taxon>
        <taxon>Fusobacteriota</taxon>
        <taxon>Fusobacteriia</taxon>
        <taxon>Fusobacteriales</taxon>
        <taxon>Fusobacteriaceae</taxon>
        <taxon>Fusobacterium</taxon>
    </lineage>
</organism>
<dbReference type="GeneID" id="78453748"/>
<accession>A0AAX1TSN6</accession>
<proteinExistence type="predicted"/>
<evidence type="ECO:0000313" key="9">
    <source>
        <dbReference type="Proteomes" id="UP000249008"/>
    </source>
</evidence>
<gene>
    <name evidence="8" type="ORF">NCTC12112_02467</name>
</gene>
<evidence type="ECO:0000256" key="3">
    <source>
        <dbReference type="ARBA" id="ARBA00022723"/>
    </source>
</evidence>
<dbReference type="CDD" id="cd03426">
    <property type="entry name" value="NUDIX_CoAse_Nudt7"/>
    <property type="match status" value="1"/>
</dbReference>
<dbReference type="InterPro" id="IPR000086">
    <property type="entry name" value="NUDIX_hydrolase_dom"/>
</dbReference>
<evidence type="ECO:0000313" key="8">
    <source>
        <dbReference type="EMBL" id="SQJ10607.1"/>
    </source>
</evidence>
<dbReference type="Proteomes" id="UP000249008">
    <property type="component" value="Chromosome 1"/>
</dbReference>
<dbReference type="PROSITE" id="PS51462">
    <property type="entry name" value="NUDIX"/>
    <property type="match status" value="1"/>
</dbReference>
<dbReference type="PANTHER" id="PTHR12992:SF11">
    <property type="entry name" value="MITOCHONDRIAL COENZYME A DIPHOSPHATASE NUDT8"/>
    <property type="match status" value="1"/>
</dbReference>
<dbReference type="SUPFAM" id="SSF55811">
    <property type="entry name" value="Nudix"/>
    <property type="match status" value="1"/>
</dbReference>
<keyword evidence="6" id="KW-0464">Manganese</keyword>